<dbReference type="PANTHER" id="PTHR45691:SF9">
    <property type="entry name" value="PROTEIN DIAPHANOUS HOMOLOG 3"/>
    <property type="match status" value="1"/>
</dbReference>
<proteinExistence type="predicted"/>
<evidence type="ECO:0000313" key="6">
    <source>
        <dbReference type="Proteomes" id="UP000736164"/>
    </source>
</evidence>
<keyword evidence="1" id="KW-0175">Coiled coil</keyword>
<feature type="compositionally biased region" description="Basic and acidic residues" evidence="2">
    <location>
        <begin position="226"/>
        <end position="242"/>
    </location>
</feature>
<dbReference type="SUPFAM" id="SSF101447">
    <property type="entry name" value="Formin homology 2 domain (FH2 domain)"/>
    <property type="match status" value="1"/>
</dbReference>
<dbReference type="Pfam" id="PF06345">
    <property type="entry name" value="Drf_DAD"/>
    <property type="match status" value="1"/>
</dbReference>
<reference evidence="5" key="1">
    <citation type="journal article" date="2021" name="Cell">
        <title>Tracing the genetic footprints of vertebrate landing in non-teleost ray-finned fishes.</title>
        <authorList>
            <person name="Bi X."/>
            <person name="Wang K."/>
            <person name="Yang L."/>
            <person name="Pan H."/>
            <person name="Jiang H."/>
            <person name="Wei Q."/>
            <person name="Fang M."/>
            <person name="Yu H."/>
            <person name="Zhu C."/>
            <person name="Cai Y."/>
            <person name="He Y."/>
            <person name="Gan X."/>
            <person name="Zeng H."/>
            <person name="Yu D."/>
            <person name="Zhu Y."/>
            <person name="Jiang H."/>
            <person name="Qiu Q."/>
            <person name="Yang H."/>
            <person name="Zhang Y.E."/>
            <person name="Wang W."/>
            <person name="Zhu M."/>
            <person name="He S."/>
            <person name="Zhang G."/>
        </authorList>
    </citation>
    <scope>NUCLEOTIDE SEQUENCE</scope>
    <source>
        <strain evidence="5">Allg_001</strain>
    </source>
</reference>
<evidence type="ECO:0000259" key="3">
    <source>
        <dbReference type="PROSITE" id="PS51231"/>
    </source>
</evidence>
<dbReference type="InterPro" id="IPR010465">
    <property type="entry name" value="Drf_DAD"/>
</dbReference>
<feature type="non-terminal residue" evidence="5">
    <location>
        <position position="1"/>
    </location>
</feature>
<dbReference type="GO" id="GO:0030041">
    <property type="term" value="P:actin filament polymerization"/>
    <property type="evidence" value="ECO:0007669"/>
    <property type="project" value="TreeGrafter"/>
</dbReference>
<feature type="compositionally biased region" description="Polar residues" evidence="2">
    <location>
        <begin position="193"/>
        <end position="204"/>
    </location>
</feature>
<feature type="region of interest" description="Disordered" evidence="2">
    <location>
        <begin position="170"/>
        <end position="253"/>
    </location>
</feature>
<organism evidence="5 6">
    <name type="scientific">Atractosteus spatula</name>
    <name type="common">Alligator gar</name>
    <name type="synonym">Lepisosteus spatula</name>
    <dbReference type="NCBI Taxonomy" id="7917"/>
    <lineage>
        <taxon>Eukaryota</taxon>
        <taxon>Metazoa</taxon>
        <taxon>Chordata</taxon>
        <taxon>Craniata</taxon>
        <taxon>Vertebrata</taxon>
        <taxon>Euteleostomi</taxon>
        <taxon>Actinopterygii</taxon>
        <taxon>Neopterygii</taxon>
        <taxon>Holostei</taxon>
        <taxon>Semionotiformes</taxon>
        <taxon>Lepisosteidae</taxon>
        <taxon>Atractosteus</taxon>
    </lineage>
</organism>
<evidence type="ECO:0000256" key="1">
    <source>
        <dbReference type="SAM" id="Coils"/>
    </source>
</evidence>
<feature type="coiled-coil region" evidence="1">
    <location>
        <begin position="57"/>
        <end position="96"/>
    </location>
</feature>
<comment type="caution">
    <text evidence="5">The sequence shown here is derived from an EMBL/GenBank/DDBJ whole genome shotgun (WGS) entry which is preliminary data.</text>
</comment>
<dbReference type="Gene3D" id="1.20.58.2220">
    <property type="entry name" value="Formin, FH2 domain"/>
    <property type="match status" value="1"/>
</dbReference>
<dbReference type="AlphaFoldDB" id="A0A8J7NMK1"/>
<dbReference type="EMBL" id="JAAWVO010013225">
    <property type="protein sequence ID" value="MBN3313861.1"/>
    <property type="molecule type" value="Genomic_DNA"/>
</dbReference>
<feature type="domain" description="FH2" evidence="4">
    <location>
        <begin position="1"/>
        <end position="77"/>
    </location>
</feature>
<accession>A0A8J7NMK1</accession>
<dbReference type="InterPro" id="IPR014767">
    <property type="entry name" value="DAD_dom"/>
</dbReference>
<feature type="domain" description="DAD" evidence="3">
    <location>
        <begin position="151"/>
        <end position="181"/>
    </location>
</feature>
<dbReference type="PROSITE" id="PS51444">
    <property type="entry name" value="FH2"/>
    <property type="match status" value="1"/>
</dbReference>
<dbReference type="Proteomes" id="UP000736164">
    <property type="component" value="Unassembled WGS sequence"/>
</dbReference>
<sequence>MYGREQYQKLAIMHNNMCTLQQNLVEYFVIDPKKTSIEELFIDLNNFRSMFMQALKENMKRREAEEKQRRVKIAKEKAEQEKRERLQKKKRLLEVNTASFFVVFFFLSSTHSDNCLLVLTCYQLKAGEGGCPPPRADRIPPNLFFSSTESDETGVMDSLLEALQSGAAFRDRRKRVPRPKENMKTPFERSRSRQNINFNSTRSPATKEPNYEVEPHSATGRGKSSGKRETQYSSSSKEKETELGGCPSKGENDVEALLARLRAL</sequence>
<feature type="non-terminal residue" evidence="5">
    <location>
        <position position="264"/>
    </location>
</feature>
<gene>
    <name evidence="5" type="primary">Diaph3_0</name>
    <name evidence="5" type="ORF">GTO95_0018661</name>
</gene>
<dbReference type="GO" id="GO:0005884">
    <property type="term" value="C:actin filament"/>
    <property type="evidence" value="ECO:0007669"/>
    <property type="project" value="TreeGrafter"/>
</dbReference>
<dbReference type="InterPro" id="IPR015425">
    <property type="entry name" value="FH2_Formin"/>
</dbReference>
<dbReference type="PROSITE" id="PS51231">
    <property type="entry name" value="DAD"/>
    <property type="match status" value="1"/>
</dbReference>
<dbReference type="InterPro" id="IPR051412">
    <property type="entry name" value="Formin_Homology_Diaphanous_sf"/>
</dbReference>
<feature type="compositionally biased region" description="Basic and acidic residues" evidence="2">
    <location>
        <begin position="178"/>
        <end position="191"/>
    </location>
</feature>
<name>A0A8J7NMK1_ATRSP</name>
<keyword evidence="6" id="KW-1185">Reference proteome</keyword>
<evidence type="ECO:0000313" key="5">
    <source>
        <dbReference type="EMBL" id="MBN3313861.1"/>
    </source>
</evidence>
<evidence type="ECO:0000256" key="2">
    <source>
        <dbReference type="SAM" id="MobiDB-lite"/>
    </source>
</evidence>
<dbReference type="PANTHER" id="PTHR45691">
    <property type="entry name" value="PROTEIN DIAPHANOUS"/>
    <property type="match status" value="1"/>
</dbReference>
<dbReference type="InterPro" id="IPR042201">
    <property type="entry name" value="FH2_Formin_sf"/>
</dbReference>
<evidence type="ECO:0000259" key="4">
    <source>
        <dbReference type="PROSITE" id="PS51444"/>
    </source>
</evidence>
<protein>
    <submittedName>
        <fullName evidence="5">DIAP3 protein</fullName>
    </submittedName>
</protein>